<reference evidence="1 2" key="1">
    <citation type="submission" date="2016-05" db="EMBL/GenBank/DDBJ databases">
        <title>Genome sequencing reveals origins of a unique bacterial endosymbiosis in the earliest lineages of terrestrial Fungi.</title>
        <authorList>
            <consortium name="DOE Joint Genome Institute"/>
            <person name="Uehling J."/>
            <person name="Gryganskyi A."/>
            <person name="Hameed K."/>
            <person name="Tschaplinski T."/>
            <person name="Misztal P."/>
            <person name="Wu S."/>
            <person name="Desiro A."/>
            <person name="Vande Pol N."/>
            <person name="Du Z.-Y."/>
            <person name="Zienkiewicz A."/>
            <person name="Zienkiewicz K."/>
            <person name="Morin E."/>
            <person name="Tisserant E."/>
            <person name="Splivallo R."/>
            <person name="Hainaut M."/>
            <person name="Henrissat B."/>
            <person name="Ohm R."/>
            <person name="Kuo A."/>
            <person name="Yan J."/>
            <person name="Lipzen A."/>
            <person name="Nolan M."/>
            <person name="Labutti K."/>
            <person name="Barry K."/>
            <person name="Goldstein A."/>
            <person name="Labbe J."/>
            <person name="Schadt C."/>
            <person name="Tuskan G."/>
            <person name="Grigoriev I."/>
            <person name="Martin F."/>
            <person name="Vilgalys R."/>
            <person name="Bonito G."/>
        </authorList>
    </citation>
    <scope>NUCLEOTIDE SEQUENCE [LARGE SCALE GENOMIC DNA]</scope>
    <source>
        <strain evidence="1 2">AG-77</strain>
    </source>
</reference>
<evidence type="ECO:0000313" key="2">
    <source>
        <dbReference type="Proteomes" id="UP000078512"/>
    </source>
</evidence>
<dbReference type="EMBL" id="KV442057">
    <property type="protein sequence ID" value="OAQ27403.1"/>
    <property type="molecule type" value="Genomic_DNA"/>
</dbReference>
<dbReference type="Proteomes" id="UP000078512">
    <property type="component" value="Unassembled WGS sequence"/>
</dbReference>
<proteinExistence type="predicted"/>
<name>A0A197JR12_9FUNG</name>
<evidence type="ECO:0000313" key="1">
    <source>
        <dbReference type="EMBL" id="OAQ27403.1"/>
    </source>
</evidence>
<protein>
    <submittedName>
        <fullName evidence="1">Uncharacterized protein</fullName>
    </submittedName>
</protein>
<dbReference type="AlphaFoldDB" id="A0A197JR12"/>
<gene>
    <name evidence="1" type="ORF">K457DRAFT_634482</name>
</gene>
<dbReference type="OrthoDB" id="2427067at2759"/>
<accession>A0A197JR12</accession>
<keyword evidence="2" id="KW-1185">Reference proteome</keyword>
<organism evidence="1 2">
    <name type="scientific">Linnemannia elongata AG-77</name>
    <dbReference type="NCBI Taxonomy" id="1314771"/>
    <lineage>
        <taxon>Eukaryota</taxon>
        <taxon>Fungi</taxon>
        <taxon>Fungi incertae sedis</taxon>
        <taxon>Mucoromycota</taxon>
        <taxon>Mortierellomycotina</taxon>
        <taxon>Mortierellomycetes</taxon>
        <taxon>Mortierellales</taxon>
        <taxon>Mortierellaceae</taxon>
        <taxon>Linnemannia</taxon>
    </lineage>
</organism>
<sequence>MLGLALWTILNQRLQLDHEQEERLEQQGYQFLGTNSDLPAPIASALTVEGFKTEAEIRRLRLRVPTWPRLIMGVWFLVEVFDGIRRYPRSLQFLSVSANLELSFYILQNLAGLYILYCKSLVLTQWLFYSICATTLRASIDYGTSIWNADLTNLDLPMKTFGVGEMAIINERKFLRGLKLVISHQGMRGLRGQGSSRSCENEVLRRSNSLWMMLLLKRLSIIHITEAH</sequence>